<dbReference type="AlphaFoldDB" id="A0A6C0CAF8"/>
<reference evidence="2" key="1">
    <citation type="journal article" date="2020" name="Nature">
        <title>Giant virus diversity and host interactions through global metagenomics.</title>
        <authorList>
            <person name="Schulz F."/>
            <person name="Roux S."/>
            <person name="Paez-Espino D."/>
            <person name="Jungbluth S."/>
            <person name="Walsh D.A."/>
            <person name="Denef V.J."/>
            <person name="McMahon K.D."/>
            <person name="Konstantinidis K.T."/>
            <person name="Eloe-Fadrosh E.A."/>
            <person name="Kyrpides N.C."/>
            <person name="Woyke T."/>
        </authorList>
    </citation>
    <scope>NUCLEOTIDE SEQUENCE</scope>
    <source>
        <strain evidence="2">GVMAG-M-3300020523-10</strain>
    </source>
</reference>
<evidence type="ECO:0000256" key="1">
    <source>
        <dbReference type="SAM" id="MobiDB-lite"/>
    </source>
</evidence>
<feature type="region of interest" description="Disordered" evidence="1">
    <location>
        <begin position="129"/>
        <end position="156"/>
    </location>
</feature>
<sequence>MEIVEIEPDILNIDSFSIPDFKFNESFDNDDIVQNKPTSNFGGGIELLMNVKNKNDKKASSSIDIEDITNLESELNNLASNINDNDEIKEPEKPFYQDSDTKKEIKYGQSTTTKKSIFGDLFGSSKVDGENVKPVTKNVDSTDSDTNNLGKSTANMNETKTWDGYGKFNNIPINLEKAQQKPQLTKEEELREKFKYMRKLDDLEKKGISLSKRYTMDSNLDEMIGEYETIVAEKEKSNAIKFQGKMMMACITGLEFLNSKFDPFDIKLDGWGEQINENIDDYDDIFAELHEKYKSKAKMSPELKLLFQLGGSGIMVHMSNTLFKSSMPGMDDIMRQNPELMKQFTQAAVNTMGQTNPGFGGFMNGLFAGNNGASNNNTNGYTPGFGSTMPPNVNSGPPPMSVETKLPERSQRMPNLANRPDINSARGIEITNNQANPYEQERITRPEMRGPSIATPQSQNQSISSLLNGLKAKQVDSNANANAINESSTISIDDFKDLTNARIPTKSKRRQKSDKNIVSLDI</sequence>
<organism evidence="2">
    <name type="scientific">viral metagenome</name>
    <dbReference type="NCBI Taxonomy" id="1070528"/>
    <lineage>
        <taxon>unclassified sequences</taxon>
        <taxon>metagenomes</taxon>
        <taxon>organismal metagenomes</taxon>
    </lineage>
</organism>
<protein>
    <submittedName>
        <fullName evidence="2">Uncharacterized protein</fullName>
    </submittedName>
</protein>
<dbReference type="Pfam" id="PF19071">
    <property type="entry name" value="DUF5767"/>
    <property type="match status" value="1"/>
</dbReference>
<accession>A0A6C0CAF8</accession>
<dbReference type="EMBL" id="MN739380">
    <property type="protein sequence ID" value="QHT01706.1"/>
    <property type="molecule type" value="Genomic_DNA"/>
</dbReference>
<feature type="compositionally biased region" description="Polar residues" evidence="1">
    <location>
        <begin position="138"/>
        <end position="156"/>
    </location>
</feature>
<dbReference type="InterPro" id="IPR043910">
    <property type="entry name" value="DUF5767"/>
</dbReference>
<evidence type="ECO:0000313" key="2">
    <source>
        <dbReference type="EMBL" id="QHT01706.1"/>
    </source>
</evidence>
<name>A0A6C0CAF8_9ZZZZ</name>
<proteinExistence type="predicted"/>
<feature type="region of interest" description="Disordered" evidence="1">
    <location>
        <begin position="378"/>
        <end position="440"/>
    </location>
</feature>